<organism evidence="2 3">
    <name type="scientific">Achromobacter aloeverae</name>
    <dbReference type="NCBI Taxonomy" id="1750518"/>
    <lineage>
        <taxon>Bacteria</taxon>
        <taxon>Pseudomonadati</taxon>
        <taxon>Pseudomonadota</taxon>
        <taxon>Betaproteobacteria</taxon>
        <taxon>Burkholderiales</taxon>
        <taxon>Alcaligenaceae</taxon>
        <taxon>Achromobacter</taxon>
    </lineage>
</organism>
<evidence type="ECO:0000313" key="2">
    <source>
        <dbReference type="EMBL" id="RXN86181.1"/>
    </source>
</evidence>
<evidence type="ECO:0000313" key="3">
    <source>
        <dbReference type="Proteomes" id="UP000290849"/>
    </source>
</evidence>
<keyword evidence="3" id="KW-1185">Reference proteome</keyword>
<sequence>MEELYVGCGAGFSGDRLDAPGPVVDTLIGLPGRRFMMFECLAERTLAFAQIARRANPGLGYEALLVPLLRPILAACVEHGITLVGNFGAANPPGAARAIAALAAELGLAPPRIAVLEGDDMTRGEGGPALLRRLVGPRYDADPFVSANVYQGAFQIAAAIHAGAQIVVAGRVADPSLTLGPAIAHHGWRWDDWDLLAGGTMAGHLLECAAQVTGGYYADPGRKDVAGMDNVGFPIARIAADGTCVIGKAAGTGGAVNARTVKEQLLYEVHDPAAYLTPDVVADISEATVDEIGPDEVRLAGVRGHERPPTLKAAAFFEGGWMGDAEISYAGPNAEGRARLAMDILRKRLGGDLVLRFDLIGVCSILGDDAGRMLAATPAGKATDVRLRVATRHADVAWIDRLHREVTALWTGGPAGGGGVKTSKRQRLEMVNFMVPRELAPATFHFHDPEAAQ</sequence>
<feature type="domain" description="Acyclic terpene utilisation N-terminal" evidence="1">
    <location>
        <begin position="6"/>
        <end position="445"/>
    </location>
</feature>
<dbReference type="InterPro" id="IPR010839">
    <property type="entry name" value="AtuA_N"/>
</dbReference>
<reference evidence="2 3" key="1">
    <citation type="journal article" date="2017" name="Int. J. Syst. Evol. Microbiol.">
        <title>Achromobacter aloeverae sp. nov., isolated from the root of Aloe vera (L.) Burm.f.</title>
        <authorList>
            <person name="Kuncharoen N."/>
            <person name="Muramatsu Y."/>
            <person name="Shibata C."/>
            <person name="Kamakura Y."/>
            <person name="Nakagawa Y."/>
            <person name="Tanasupawat S."/>
        </authorList>
    </citation>
    <scope>NUCLEOTIDE SEQUENCE [LARGE SCALE GENOMIC DNA]</scope>
    <source>
        <strain evidence="2 3">AVA-1</strain>
    </source>
</reference>
<dbReference type="AlphaFoldDB" id="A0A4V1MRT6"/>
<name>A0A4V1MRT6_9BURK</name>
<dbReference type="EMBL" id="PYAL01000006">
    <property type="protein sequence ID" value="RXN86181.1"/>
    <property type="molecule type" value="Genomic_DNA"/>
</dbReference>
<comment type="caution">
    <text evidence="2">The sequence shown here is derived from an EMBL/GenBank/DDBJ whole genome shotgun (WGS) entry which is preliminary data.</text>
</comment>
<accession>A0A4V1MRT6</accession>
<gene>
    <name evidence="2" type="ORF">C7R54_20850</name>
</gene>
<dbReference type="PANTHER" id="PTHR47472:SF1">
    <property type="entry name" value="DUF1446-DOMAIN-CONTAINING PROTEIN"/>
    <property type="match status" value="1"/>
</dbReference>
<dbReference type="OrthoDB" id="9763456at2"/>
<dbReference type="Proteomes" id="UP000290849">
    <property type="component" value="Unassembled WGS sequence"/>
</dbReference>
<proteinExistence type="predicted"/>
<dbReference type="RefSeq" id="WP_129152348.1">
    <property type="nucleotide sequence ID" value="NZ_JBHSDO010000017.1"/>
</dbReference>
<evidence type="ECO:0000259" key="1">
    <source>
        <dbReference type="Pfam" id="PF07287"/>
    </source>
</evidence>
<dbReference type="PANTHER" id="PTHR47472">
    <property type="entry name" value="PROPIONYL-COA CARBOXYLASE"/>
    <property type="match status" value="1"/>
</dbReference>
<dbReference type="Pfam" id="PF07287">
    <property type="entry name" value="AtuA"/>
    <property type="match status" value="1"/>
</dbReference>
<protein>
    <recommendedName>
        <fullName evidence="1">Acyclic terpene utilisation N-terminal domain-containing protein</fullName>
    </recommendedName>
</protein>